<name>A0A1D1YYD3_9ARAE</name>
<dbReference type="PANTHER" id="PTHR33883">
    <property type="entry name" value="WPP DOMAIN-ASSOCIATED PROTEIN"/>
    <property type="match status" value="1"/>
</dbReference>
<gene>
    <name evidence="2" type="primary">WAP_1</name>
    <name evidence="2" type="ORF">g.115924</name>
</gene>
<dbReference type="AlphaFoldDB" id="A0A1D1YYD3"/>
<proteinExistence type="predicted"/>
<protein>
    <submittedName>
        <fullName evidence="2">WPP domain-associated protein</fullName>
    </submittedName>
</protein>
<sequence>MANLDIMEPSTLITDGFLLASSTFRGSENVCIDSANDENILLKDLDSYWDDLNTRLTVSRMVSDSVIRGMVNAIVQEAAEKISSLEAEVKKLNARLRLYESDTLANHKSELIPVQLSPKSQVQSSYSVCSTDNIMHLHNAMIVAENHLQMLKNEIASMQSSNSCGMTNPNSENFGVLNKGNGLDPLTKMDEGIDAFGTLLATMCEYTGKVISSLKDSFYEQQWQCEIEKMVDTIILQNFMGELQVDFKKKLSSKSSPFDIQNKHQLKKADELSSLRQELDSISKSIFGAEPEHSFTHDFHETFEDGDNTKMKDDLPHRGLENNPVTDTSHMEENGIPFVEKSEIITPEVADSSLIFRMPKEDLINYYKAEINKVKRQSESSLHEKTEELFRLKREFLKEKGSLQCKKEKSFEAPKKKFLEIIVKLDKILFETEKFFMVQGDHDQTCSYKQTIDGLLLENLHLHDLLVDKRKEVKCLSSWVSDAASQMSNYSSTEVNLLKKMNNFKWEIEDVKTEAFIRNQIDKCILNELIYEVKSQLDDFHMRNEMLEEYYGIILMQKTLDLEAEKEEKLVQVASLSTVLNDKDRALSLEVKKSEKLKRKIVSLLALMEEQSRIASETESMLAQQKEHFERVLEEFNLLKVQANEQEKLISDYREKSEISKARLDEALALVHQYEAKVCDLTQNFMATSNDLQEAEKHKAMLDVIIQEKESEIFSLTASSDEQIVQLRSILIVVEELSKSIAVFQSSIMENIQRRYSRLETLCCQFASLAEQVDILKRRELGCRAKFDIKSFDLKKAEDEVDLLGDEVDALLDILEKIYIALDYYSPVLQHYCGVMEILKLVRERKEHLFAVWDEFSRVTLSKA</sequence>
<accession>A0A1D1YYD3</accession>
<keyword evidence="1" id="KW-0175">Coiled coil</keyword>
<evidence type="ECO:0000313" key="2">
    <source>
        <dbReference type="EMBL" id="JAT59644.1"/>
    </source>
</evidence>
<organism evidence="2">
    <name type="scientific">Anthurium amnicola</name>
    <dbReference type="NCBI Taxonomy" id="1678845"/>
    <lineage>
        <taxon>Eukaryota</taxon>
        <taxon>Viridiplantae</taxon>
        <taxon>Streptophyta</taxon>
        <taxon>Embryophyta</taxon>
        <taxon>Tracheophyta</taxon>
        <taxon>Spermatophyta</taxon>
        <taxon>Magnoliopsida</taxon>
        <taxon>Liliopsida</taxon>
        <taxon>Araceae</taxon>
        <taxon>Pothoideae</taxon>
        <taxon>Potheae</taxon>
        <taxon>Anthurium</taxon>
    </lineage>
</organism>
<dbReference type="PANTHER" id="PTHR33883:SF10">
    <property type="entry name" value="WPP DOMAIN-ASSOCIATED PROTEIN"/>
    <property type="match status" value="1"/>
</dbReference>
<dbReference type="EMBL" id="GDJX01008292">
    <property type="protein sequence ID" value="JAT59644.1"/>
    <property type="molecule type" value="Transcribed_RNA"/>
</dbReference>
<dbReference type="InterPro" id="IPR037490">
    <property type="entry name" value="WAP"/>
</dbReference>
<feature type="coiled-coil region" evidence="1">
    <location>
        <begin position="75"/>
        <end position="102"/>
    </location>
</feature>
<evidence type="ECO:0000256" key="1">
    <source>
        <dbReference type="SAM" id="Coils"/>
    </source>
</evidence>
<reference evidence="2" key="1">
    <citation type="submission" date="2015-07" db="EMBL/GenBank/DDBJ databases">
        <title>Transcriptome Assembly of Anthurium amnicola.</title>
        <authorList>
            <person name="Suzuki J."/>
        </authorList>
    </citation>
    <scope>NUCLEOTIDE SEQUENCE</scope>
</reference>